<evidence type="ECO:0000313" key="2">
    <source>
        <dbReference type="Proteomes" id="UP000286415"/>
    </source>
</evidence>
<reference evidence="1 2" key="2">
    <citation type="journal article" date="2021" name="Genomics">
        <title>High-quality reference genome for Clonorchis sinensis.</title>
        <authorList>
            <person name="Young N.D."/>
            <person name="Stroehlein A.J."/>
            <person name="Kinkar L."/>
            <person name="Wang T."/>
            <person name="Sohn W.M."/>
            <person name="Chang B.C.H."/>
            <person name="Kaur P."/>
            <person name="Weisz D."/>
            <person name="Dudchenko O."/>
            <person name="Aiden E.L."/>
            <person name="Korhonen P.K."/>
            <person name="Gasser R.B."/>
        </authorList>
    </citation>
    <scope>NUCLEOTIDE SEQUENCE [LARGE SCALE GENOMIC DNA]</scope>
    <source>
        <strain evidence="1">Cs-k2</strain>
    </source>
</reference>
<reference evidence="1 2" key="1">
    <citation type="journal article" date="2018" name="Biotechnol. Adv.">
        <title>Improved genomic resources and new bioinformatic workflow for the carcinogenic parasite Clonorchis sinensis: Biotechnological implications.</title>
        <authorList>
            <person name="Wang D."/>
            <person name="Korhonen P.K."/>
            <person name="Gasser R.B."/>
            <person name="Young N.D."/>
        </authorList>
    </citation>
    <scope>NUCLEOTIDE SEQUENCE [LARGE SCALE GENOMIC DNA]</scope>
    <source>
        <strain evidence="1">Cs-k2</strain>
    </source>
</reference>
<proteinExistence type="predicted"/>
<name>A0A8T1MWY0_CLOSI</name>
<keyword evidence="2" id="KW-1185">Reference proteome</keyword>
<comment type="caution">
    <text evidence="1">The sequence shown here is derived from an EMBL/GenBank/DDBJ whole genome shotgun (WGS) entry which is preliminary data.</text>
</comment>
<sequence>MLGISAELSNYGKCVAQCLLEYERRKQGLPVECRGDCERWTRETCLQDCVLVSYSSCRQYCAGNPACNEKCQLVGLCRCLSWGCEHGSDCANECSVAYDQRGDPQEVSSFLQACWFSTVGLHKSRGIIRPELSKSKP</sequence>
<dbReference type="OrthoDB" id="10306147at2759"/>
<dbReference type="Proteomes" id="UP000286415">
    <property type="component" value="Unassembled WGS sequence"/>
</dbReference>
<organism evidence="1 2">
    <name type="scientific">Clonorchis sinensis</name>
    <name type="common">Chinese liver fluke</name>
    <dbReference type="NCBI Taxonomy" id="79923"/>
    <lineage>
        <taxon>Eukaryota</taxon>
        <taxon>Metazoa</taxon>
        <taxon>Spiralia</taxon>
        <taxon>Lophotrochozoa</taxon>
        <taxon>Platyhelminthes</taxon>
        <taxon>Trematoda</taxon>
        <taxon>Digenea</taxon>
        <taxon>Opisthorchiida</taxon>
        <taxon>Opisthorchiata</taxon>
        <taxon>Opisthorchiidae</taxon>
        <taxon>Clonorchis</taxon>
    </lineage>
</organism>
<protein>
    <submittedName>
        <fullName evidence="1">Uncharacterized protein</fullName>
    </submittedName>
</protein>
<dbReference type="EMBL" id="NIRI02000010">
    <property type="protein sequence ID" value="KAG5453550.1"/>
    <property type="molecule type" value="Genomic_DNA"/>
</dbReference>
<evidence type="ECO:0000313" key="1">
    <source>
        <dbReference type="EMBL" id="KAG5453550.1"/>
    </source>
</evidence>
<dbReference type="AlphaFoldDB" id="A0A8T1MWY0"/>
<accession>A0A8T1MWY0</accession>
<gene>
    <name evidence="1" type="ORF">CSKR_201761</name>
</gene>